<keyword evidence="2" id="KW-1185">Reference proteome</keyword>
<protein>
    <submittedName>
        <fullName evidence="1">Uncharacterized protein</fullName>
    </submittedName>
</protein>
<reference evidence="1 2" key="1">
    <citation type="submission" date="2018-07" db="EMBL/GenBank/DDBJ databases">
        <title>Sequencing the genomes of 1000 actinobacteria strains.</title>
        <authorList>
            <person name="Klenk H.-P."/>
        </authorList>
    </citation>
    <scope>NUCLEOTIDE SEQUENCE [LARGE SCALE GENOMIC DNA]</scope>
    <source>
        <strain evidence="1 2">DSM 14442</strain>
    </source>
</reference>
<evidence type="ECO:0000313" key="1">
    <source>
        <dbReference type="EMBL" id="REE03233.1"/>
    </source>
</evidence>
<name>A0A3D9LDJ9_9MICC</name>
<proteinExistence type="predicted"/>
<dbReference type="AlphaFoldDB" id="A0A3D9LDJ9"/>
<accession>A0A3D9LDJ9</accession>
<gene>
    <name evidence="1" type="ORF">C8E99_1039</name>
</gene>
<organism evidence="1 2">
    <name type="scientific">Citricoccus muralis</name>
    <dbReference type="NCBI Taxonomy" id="169134"/>
    <lineage>
        <taxon>Bacteria</taxon>
        <taxon>Bacillati</taxon>
        <taxon>Actinomycetota</taxon>
        <taxon>Actinomycetes</taxon>
        <taxon>Micrococcales</taxon>
        <taxon>Micrococcaceae</taxon>
        <taxon>Citricoccus</taxon>
    </lineage>
</organism>
<dbReference type="EMBL" id="QREH01000001">
    <property type="protein sequence ID" value="REE03233.1"/>
    <property type="molecule type" value="Genomic_DNA"/>
</dbReference>
<comment type="caution">
    <text evidence="1">The sequence shown here is derived from an EMBL/GenBank/DDBJ whole genome shotgun (WGS) entry which is preliminary data.</text>
</comment>
<sequence>MPDAHGYSRKRFTWDYSIHATPQAVADALRIAAGHTAPSGWEPEQLLMTGRPGGFRIHLDLAPEPTDD</sequence>
<dbReference type="Proteomes" id="UP000256727">
    <property type="component" value="Unassembled WGS sequence"/>
</dbReference>
<evidence type="ECO:0000313" key="2">
    <source>
        <dbReference type="Proteomes" id="UP000256727"/>
    </source>
</evidence>